<evidence type="ECO:0000259" key="1">
    <source>
        <dbReference type="Pfam" id="PF09343"/>
    </source>
</evidence>
<reference evidence="2" key="1">
    <citation type="journal article" date="2015" name="Nature">
        <title>Complex archaea that bridge the gap between prokaryotes and eukaryotes.</title>
        <authorList>
            <person name="Spang A."/>
            <person name="Saw J.H."/>
            <person name="Jorgensen S.L."/>
            <person name="Zaremba-Niedzwiedzka K."/>
            <person name="Martijn J."/>
            <person name="Lind A.E."/>
            <person name="van Eijk R."/>
            <person name="Schleper C."/>
            <person name="Guy L."/>
            <person name="Ettema T.J."/>
        </authorList>
    </citation>
    <scope>NUCLEOTIDE SEQUENCE</scope>
</reference>
<proteinExistence type="predicted"/>
<dbReference type="NCBIfam" id="TIGR02217">
    <property type="entry name" value="chp_TIGR02217"/>
    <property type="match status" value="1"/>
</dbReference>
<accession>A0A0F9UWZ8</accession>
<name>A0A0F9UWZ8_9ZZZZ</name>
<dbReference type="EMBL" id="LAZR01000098">
    <property type="protein sequence ID" value="KKN92007.1"/>
    <property type="molecule type" value="Genomic_DNA"/>
</dbReference>
<dbReference type="AlphaFoldDB" id="A0A0F9UWZ8"/>
<protein>
    <recommendedName>
        <fullName evidence="1">DUF2460 domain-containing protein</fullName>
    </recommendedName>
</protein>
<feature type="domain" description="DUF2460" evidence="1">
    <location>
        <begin position="8"/>
        <end position="212"/>
    </location>
</feature>
<dbReference type="InterPro" id="IPR011740">
    <property type="entry name" value="DUF2460"/>
</dbReference>
<dbReference type="Pfam" id="PF09343">
    <property type="entry name" value="DUF2460"/>
    <property type="match status" value="1"/>
</dbReference>
<organism evidence="2">
    <name type="scientific">marine sediment metagenome</name>
    <dbReference type="NCBI Taxonomy" id="412755"/>
    <lineage>
        <taxon>unclassified sequences</taxon>
        <taxon>metagenomes</taxon>
        <taxon>ecological metagenomes</taxon>
    </lineage>
</organism>
<evidence type="ECO:0000313" key="2">
    <source>
        <dbReference type="EMBL" id="KKN92007.1"/>
    </source>
</evidence>
<sequence length="213" mass="23037">MAIEAFSEERLPLRVSFGTSGGPERRTEIVRLSTGYEHRNQRHRHSARRYDAGSGVRSLADLAAVLDFFEARRGKLTGFRFRDPLDWRSSNYGQAVTAFDQMIGIGDGAMTAFPLLKIYGDGDAAYSRPIEKPVPGTVRIAVDGTELAAGTDFNVDTASSGVILSVAPAVGLSITAGFEFDVPVRFDMDQLAVNVAAFEAGDIPSIPLIEVRP</sequence>
<comment type="caution">
    <text evidence="2">The sequence shown here is derived from an EMBL/GenBank/DDBJ whole genome shotgun (WGS) entry which is preliminary data.</text>
</comment>
<gene>
    <name evidence="2" type="ORF">LCGC14_0212880</name>
</gene>